<evidence type="ECO:0000256" key="1">
    <source>
        <dbReference type="ARBA" id="ARBA00022729"/>
    </source>
</evidence>
<evidence type="ECO:0000313" key="4">
    <source>
        <dbReference type="EMBL" id="MFC4633812.1"/>
    </source>
</evidence>
<keyword evidence="1" id="KW-0732">Signal</keyword>
<dbReference type="InterPro" id="IPR050570">
    <property type="entry name" value="Cell_wall_metabolism_enzyme"/>
</dbReference>
<dbReference type="Pfam" id="PF01551">
    <property type="entry name" value="Peptidase_M23"/>
    <property type="match status" value="1"/>
</dbReference>
<organism evidence="4 5">
    <name type="scientific">Dokdonia ponticola</name>
    <dbReference type="NCBI Taxonomy" id="2041041"/>
    <lineage>
        <taxon>Bacteria</taxon>
        <taxon>Pseudomonadati</taxon>
        <taxon>Bacteroidota</taxon>
        <taxon>Flavobacteriia</taxon>
        <taxon>Flavobacteriales</taxon>
        <taxon>Flavobacteriaceae</taxon>
        <taxon>Dokdonia</taxon>
    </lineage>
</organism>
<dbReference type="InterPro" id="IPR016047">
    <property type="entry name" value="M23ase_b-sheet_dom"/>
</dbReference>
<evidence type="ECO:0000313" key="5">
    <source>
        <dbReference type="Proteomes" id="UP001596043"/>
    </source>
</evidence>
<feature type="domain" description="M23ase beta-sheet core" evidence="3">
    <location>
        <begin position="310"/>
        <end position="403"/>
    </location>
</feature>
<feature type="coiled-coil region" evidence="2">
    <location>
        <begin position="84"/>
        <end position="121"/>
    </location>
</feature>
<reference evidence="5" key="1">
    <citation type="journal article" date="2019" name="Int. J. Syst. Evol. Microbiol.">
        <title>The Global Catalogue of Microorganisms (GCM) 10K type strain sequencing project: providing services to taxonomists for standard genome sequencing and annotation.</title>
        <authorList>
            <consortium name="The Broad Institute Genomics Platform"/>
            <consortium name="The Broad Institute Genome Sequencing Center for Infectious Disease"/>
            <person name="Wu L."/>
            <person name="Ma J."/>
        </authorList>
    </citation>
    <scope>NUCLEOTIDE SEQUENCE [LARGE SCALE GENOMIC DNA]</scope>
    <source>
        <strain evidence="5">YJ-61-S</strain>
    </source>
</reference>
<dbReference type="Gene3D" id="2.70.70.10">
    <property type="entry name" value="Glucose Permease (Domain IIA)"/>
    <property type="match status" value="1"/>
</dbReference>
<dbReference type="Gene3D" id="6.10.250.3150">
    <property type="match status" value="1"/>
</dbReference>
<evidence type="ECO:0000256" key="2">
    <source>
        <dbReference type="SAM" id="Coils"/>
    </source>
</evidence>
<dbReference type="Proteomes" id="UP001596043">
    <property type="component" value="Unassembled WGS sequence"/>
</dbReference>
<dbReference type="RefSeq" id="WP_379978037.1">
    <property type="nucleotide sequence ID" value="NZ_JBHSFV010000003.1"/>
</dbReference>
<feature type="coiled-coil region" evidence="2">
    <location>
        <begin position="31"/>
        <end position="58"/>
    </location>
</feature>
<feature type="coiled-coil region" evidence="2">
    <location>
        <begin position="172"/>
        <end position="245"/>
    </location>
</feature>
<comment type="caution">
    <text evidence="4">The sequence shown here is derived from an EMBL/GenBank/DDBJ whole genome shotgun (WGS) entry which is preliminary data.</text>
</comment>
<proteinExistence type="predicted"/>
<dbReference type="CDD" id="cd12797">
    <property type="entry name" value="M23_peptidase"/>
    <property type="match status" value="1"/>
</dbReference>
<gene>
    <name evidence="4" type="ORF">ACFO3O_07830</name>
</gene>
<dbReference type="EMBL" id="JBHSFV010000003">
    <property type="protein sequence ID" value="MFC4633812.1"/>
    <property type="molecule type" value="Genomic_DNA"/>
</dbReference>
<dbReference type="GO" id="GO:0016787">
    <property type="term" value="F:hydrolase activity"/>
    <property type="evidence" value="ECO:0007669"/>
    <property type="project" value="UniProtKB-KW"/>
</dbReference>
<sequence>MRSSKRTYTFILILGLLLGGFQTVYAQKPTRKQLEAQRASLLAEMQQLTRLRESNKKQEISLLTQVEDLDQQIQVRSDIIKVTNRQANLLTQEINENLNKMENLRDELKDLKEDYALMIQKSYKSKSGQSKIMFLLSSESFKQAYKRMQYMKQYANYRKKQGEQIKERTALLQEVNKDLVEQKKAKETLIAENKVAKQKLDREKESQDLLITQIRKKSNVYAAQIKKKQQQADAIDRQIDKLIAEAIAASNVKVGKSKTNTNFALTPEEVSLASNFASNKGRLIWPVERGRVSRRYGTSRHPTLPNVTTYNSGVEIETPPDEVVRAVFKGEVLSIQDMSGSNLVVYIKHGDYITVYSNIKKVKVKKGDKVDFKQPIGEVGLNAFNGKTLFKFRVQKNKTKMNPSDWVKGL</sequence>
<protein>
    <submittedName>
        <fullName evidence="4">Murein hydrolase activator EnvC family protein</fullName>
    </submittedName>
</protein>
<name>A0ABV9HUG7_9FLAO</name>
<keyword evidence="2" id="KW-0175">Coiled coil</keyword>
<dbReference type="PANTHER" id="PTHR21666:SF289">
    <property type="entry name" value="L-ALA--D-GLU ENDOPEPTIDASE"/>
    <property type="match status" value="1"/>
</dbReference>
<keyword evidence="5" id="KW-1185">Reference proteome</keyword>
<accession>A0ABV9HUG7</accession>
<dbReference type="SUPFAM" id="SSF51261">
    <property type="entry name" value="Duplicated hybrid motif"/>
    <property type="match status" value="1"/>
</dbReference>
<dbReference type="InterPro" id="IPR011055">
    <property type="entry name" value="Dup_hybrid_motif"/>
</dbReference>
<dbReference type="PANTHER" id="PTHR21666">
    <property type="entry name" value="PEPTIDASE-RELATED"/>
    <property type="match status" value="1"/>
</dbReference>
<evidence type="ECO:0000259" key="3">
    <source>
        <dbReference type="Pfam" id="PF01551"/>
    </source>
</evidence>
<keyword evidence="4" id="KW-0378">Hydrolase</keyword>